<protein>
    <submittedName>
        <fullName evidence="1">EthD family reductase</fullName>
    </submittedName>
</protein>
<dbReference type="RefSeq" id="WP_162386144.1">
    <property type="nucleotide sequence ID" value="NZ_CP045997.1"/>
</dbReference>
<proteinExistence type="predicted"/>
<name>A0A6P1VSS5_9BACT</name>
<gene>
    <name evidence="1" type="ORF">GJR95_12255</name>
</gene>
<evidence type="ECO:0000313" key="2">
    <source>
        <dbReference type="Proteomes" id="UP000464577"/>
    </source>
</evidence>
<dbReference type="AlphaFoldDB" id="A0A6P1VSS5"/>
<dbReference type="Gene3D" id="3.30.70.100">
    <property type="match status" value="1"/>
</dbReference>
<dbReference type="InterPro" id="IPR011008">
    <property type="entry name" value="Dimeric_a/b-barrel"/>
</dbReference>
<dbReference type="EMBL" id="CP045997">
    <property type="protein sequence ID" value="QHV95735.1"/>
    <property type="molecule type" value="Genomic_DNA"/>
</dbReference>
<dbReference type="PANTHER" id="PTHR40260">
    <property type="entry name" value="BLR8190 PROTEIN"/>
    <property type="match status" value="1"/>
</dbReference>
<dbReference type="Proteomes" id="UP000464577">
    <property type="component" value="Chromosome"/>
</dbReference>
<sequence length="103" mass="11093">MISATILYPKTADSRFDLDYYLNTHTPFVRDTLTPVGLVSVELEEGLAGGAPDTLPAFTIIARLNFPTVEVLQAALAVHAPSLLADIPNFTDVQPVLQISRGV</sequence>
<dbReference type="GO" id="GO:0016491">
    <property type="term" value="F:oxidoreductase activity"/>
    <property type="evidence" value="ECO:0007669"/>
    <property type="project" value="InterPro"/>
</dbReference>
<organism evidence="1 2">
    <name type="scientific">Spirosoma endbachense</name>
    <dbReference type="NCBI Taxonomy" id="2666025"/>
    <lineage>
        <taxon>Bacteria</taxon>
        <taxon>Pseudomonadati</taxon>
        <taxon>Bacteroidota</taxon>
        <taxon>Cytophagia</taxon>
        <taxon>Cytophagales</taxon>
        <taxon>Cytophagaceae</taxon>
        <taxon>Spirosoma</taxon>
    </lineage>
</organism>
<dbReference type="PANTHER" id="PTHR40260:SF2">
    <property type="entry name" value="BLR8190 PROTEIN"/>
    <property type="match status" value="1"/>
</dbReference>
<dbReference type="InterPro" id="IPR009799">
    <property type="entry name" value="EthD_dom"/>
</dbReference>
<evidence type="ECO:0000313" key="1">
    <source>
        <dbReference type="EMBL" id="QHV95735.1"/>
    </source>
</evidence>
<dbReference type="KEGG" id="senf:GJR95_12255"/>
<dbReference type="SUPFAM" id="SSF54909">
    <property type="entry name" value="Dimeric alpha+beta barrel"/>
    <property type="match status" value="1"/>
</dbReference>
<keyword evidence="2" id="KW-1185">Reference proteome</keyword>
<accession>A0A6P1VSS5</accession>
<reference evidence="1 2" key="1">
    <citation type="submission" date="2019-11" db="EMBL/GenBank/DDBJ databases">
        <title>Spirosoma endbachense sp. nov., isolated from a natural salt meadow.</title>
        <authorList>
            <person name="Rojas J."/>
            <person name="Ambika Manirajan B."/>
            <person name="Ratering S."/>
            <person name="Suarez C."/>
            <person name="Geissler-Plaum R."/>
            <person name="Schnell S."/>
        </authorList>
    </citation>
    <scope>NUCLEOTIDE SEQUENCE [LARGE SCALE GENOMIC DNA]</scope>
    <source>
        <strain evidence="1 2">I-24</strain>
    </source>
</reference>
<dbReference type="NCBIfam" id="TIGR02118">
    <property type="entry name" value="EthD family reductase"/>
    <property type="match status" value="1"/>
</dbReference>